<dbReference type="InterPro" id="IPR050057">
    <property type="entry name" value="Prokaryotic/Mito_RF"/>
</dbReference>
<dbReference type="Gene3D" id="6.10.140.1950">
    <property type="match status" value="1"/>
</dbReference>
<dbReference type="GO" id="GO:0003747">
    <property type="term" value="F:translation release factor activity"/>
    <property type="evidence" value="ECO:0007669"/>
    <property type="project" value="InterPro"/>
</dbReference>
<dbReference type="Proteomes" id="UP000044602">
    <property type="component" value="Unassembled WGS sequence"/>
</dbReference>
<accession>A0A0G4N031</accession>
<dbReference type="Gene3D" id="3.30.70.1660">
    <property type="match status" value="1"/>
</dbReference>
<dbReference type="FunFam" id="3.30.160.20:FF:000004">
    <property type="entry name" value="Peptide chain release factor 1"/>
    <property type="match status" value="1"/>
</dbReference>
<name>A0A0G4N031_VERLO</name>
<keyword evidence="2" id="KW-0488">Methylation</keyword>
<dbReference type="SUPFAM" id="SSF75620">
    <property type="entry name" value="Release factor"/>
    <property type="match status" value="1"/>
</dbReference>
<comment type="similarity">
    <text evidence="1">Belongs to the prokaryotic/mitochondrial release factor family.</text>
</comment>
<keyword evidence="6" id="KW-1185">Reference proteome</keyword>
<dbReference type="PROSITE" id="PS00745">
    <property type="entry name" value="RF_PROK_I"/>
    <property type="match status" value="1"/>
</dbReference>
<dbReference type="Gene3D" id="3.30.160.20">
    <property type="match status" value="1"/>
</dbReference>
<evidence type="ECO:0000256" key="1">
    <source>
        <dbReference type="ARBA" id="ARBA00010835"/>
    </source>
</evidence>
<dbReference type="GO" id="GO:0032543">
    <property type="term" value="P:mitochondrial translation"/>
    <property type="evidence" value="ECO:0007669"/>
    <property type="project" value="UniProtKB-ARBA"/>
</dbReference>
<evidence type="ECO:0000313" key="6">
    <source>
        <dbReference type="Proteomes" id="UP000044602"/>
    </source>
</evidence>
<evidence type="ECO:0000259" key="4">
    <source>
        <dbReference type="PROSITE" id="PS00745"/>
    </source>
</evidence>
<dbReference type="PANTHER" id="PTHR43804:SF7">
    <property type="entry name" value="LD18447P"/>
    <property type="match status" value="1"/>
</dbReference>
<evidence type="ECO:0000313" key="5">
    <source>
        <dbReference type="EMBL" id="CRK39808.1"/>
    </source>
</evidence>
<dbReference type="InterPro" id="IPR000352">
    <property type="entry name" value="Pep_chain_release_fac_I"/>
</dbReference>
<dbReference type="AlphaFoldDB" id="A0A0G4N031"/>
<dbReference type="InterPro" id="IPR005139">
    <property type="entry name" value="PCRF"/>
</dbReference>
<reference evidence="5 6" key="1">
    <citation type="submission" date="2015-05" db="EMBL/GenBank/DDBJ databases">
        <authorList>
            <person name="Wang D.B."/>
            <person name="Wang M."/>
        </authorList>
    </citation>
    <scope>NUCLEOTIDE SEQUENCE [LARGE SCALE GENOMIC DNA]</scope>
    <source>
        <strain evidence="5">VL1</strain>
    </source>
</reference>
<gene>
    <name evidence="5" type="ORF">BN1708_008034</name>
</gene>
<evidence type="ECO:0000256" key="3">
    <source>
        <dbReference type="ARBA" id="ARBA00022917"/>
    </source>
</evidence>
<dbReference type="SMART" id="SM00937">
    <property type="entry name" value="PCRF"/>
    <property type="match status" value="1"/>
</dbReference>
<dbReference type="STRING" id="100787.A0A0G4N031"/>
<evidence type="ECO:0000256" key="2">
    <source>
        <dbReference type="ARBA" id="ARBA00022481"/>
    </source>
</evidence>
<proteinExistence type="inferred from homology"/>
<dbReference type="PANTHER" id="PTHR43804">
    <property type="entry name" value="LD18447P"/>
    <property type="match status" value="1"/>
</dbReference>
<feature type="domain" description="Prokaryotic-type class I peptide chain release factors" evidence="4">
    <location>
        <begin position="263"/>
        <end position="279"/>
    </location>
</feature>
<dbReference type="Pfam" id="PF03462">
    <property type="entry name" value="PCRF"/>
    <property type="match status" value="1"/>
</dbReference>
<sequence length="417" mass="45715">MLATPWICRSCIRALAKPRSPPLAFFRRASTDASASLPPALLQRARKLRAEHDQLEVSQSENFDPKTARRIGELSSVVSALSDWEAAQSSVTELTTLLSSPDAELRQLASEELSTTQTQLSTLSRQLSVSLTPKDPFAHMPCLLEIRPGPGGLESRFFADSVFKITKWPTSAGEEPLQEAVLEIKDAGAYGLFRGEAGMHRVQRVPDTERSGRTHTSAVAVWVLPSFPDSHEAAGGGGGDMNVDDPASDFYLDPAELRIETMRARGAGGQHVNKTESAIRMTHLPTGTVVSMQDSRQQSRNREDAWKLMRSRVALLRREAREEQAARLRDNVLAKHKITRGDKIRTYNYSQDRCTDHRSGVDVHNLPDVLVGGESLHRIVDSARTWLATSDIAAMMAEEESKAAAAEGGQAAGKSKK</sequence>
<dbReference type="InterPro" id="IPR045853">
    <property type="entry name" value="Pep_chain_release_fac_I_sf"/>
</dbReference>
<dbReference type="Pfam" id="PF00472">
    <property type="entry name" value="RF-1"/>
    <property type="match status" value="1"/>
</dbReference>
<organism evidence="5 6">
    <name type="scientific">Verticillium longisporum</name>
    <name type="common">Verticillium dahliae var. longisporum</name>
    <dbReference type="NCBI Taxonomy" id="100787"/>
    <lineage>
        <taxon>Eukaryota</taxon>
        <taxon>Fungi</taxon>
        <taxon>Dikarya</taxon>
        <taxon>Ascomycota</taxon>
        <taxon>Pezizomycotina</taxon>
        <taxon>Sordariomycetes</taxon>
        <taxon>Hypocreomycetidae</taxon>
        <taxon>Glomerellales</taxon>
        <taxon>Plectosphaerellaceae</taxon>
        <taxon>Verticillium</taxon>
    </lineage>
</organism>
<keyword evidence="3" id="KW-0648">Protein biosynthesis</keyword>
<dbReference type="EMBL" id="CVQH01025972">
    <property type="protein sequence ID" value="CRK39808.1"/>
    <property type="molecule type" value="Genomic_DNA"/>
</dbReference>
<dbReference type="GO" id="GO:0005739">
    <property type="term" value="C:mitochondrion"/>
    <property type="evidence" value="ECO:0007669"/>
    <property type="project" value="UniProtKB-ARBA"/>
</dbReference>
<protein>
    <recommendedName>
        <fullName evidence="4">Prokaryotic-type class I peptide chain release factors domain-containing protein</fullName>
    </recommendedName>
</protein>